<dbReference type="RefSeq" id="WP_160778311.1">
    <property type="nucleotide sequence ID" value="NZ_BAAAZF010000001.1"/>
</dbReference>
<gene>
    <name evidence="2" type="ORF">GRI94_03060</name>
    <name evidence="3" type="ORF">GRI94_17150</name>
</gene>
<dbReference type="EMBL" id="WTYE01000001">
    <property type="protein sequence ID" value="MXP30799.1"/>
    <property type="molecule type" value="Genomic_DNA"/>
</dbReference>
<feature type="compositionally biased region" description="Polar residues" evidence="1">
    <location>
        <begin position="19"/>
        <end position="29"/>
    </location>
</feature>
<dbReference type="EMBL" id="WTYE01000001">
    <property type="protein sequence ID" value="MXP33559.1"/>
    <property type="molecule type" value="Genomic_DNA"/>
</dbReference>
<dbReference type="AlphaFoldDB" id="A0A845AMW3"/>
<name>A0A845AMW3_9SPHN</name>
<evidence type="ECO:0000256" key="1">
    <source>
        <dbReference type="SAM" id="MobiDB-lite"/>
    </source>
</evidence>
<dbReference type="Proteomes" id="UP000446786">
    <property type="component" value="Unassembled WGS sequence"/>
</dbReference>
<reference evidence="2 4" key="1">
    <citation type="submission" date="2019-12" db="EMBL/GenBank/DDBJ databases">
        <title>Genomic-based taxomic classification of the family Erythrobacteraceae.</title>
        <authorList>
            <person name="Xu L."/>
        </authorList>
    </citation>
    <scope>NUCLEOTIDE SEQUENCE [LARGE SCALE GENOMIC DNA]</scope>
    <source>
        <strain evidence="2 4">JCM 16677</strain>
    </source>
</reference>
<organism evidence="2 4">
    <name type="scientific">Parerythrobacter jejuensis</name>
    <dbReference type="NCBI Taxonomy" id="795812"/>
    <lineage>
        <taxon>Bacteria</taxon>
        <taxon>Pseudomonadati</taxon>
        <taxon>Pseudomonadota</taxon>
        <taxon>Alphaproteobacteria</taxon>
        <taxon>Sphingomonadales</taxon>
        <taxon>Erythrobacteraceae</taxon>
        <taxon>Parerythrobacter</taxon>
    </lineage>
</organism>
<evidence type="ECO:0000313" key="2">
    <source>
        <dbReference type="EMBL" id="MXP30799.1"/>
    </source>
</evidence>
<protein>
    <submittedName>
        <fullName evidence="2">Uncharacterized protein</fullName>
    </submittedName>
</protein>
<comment type="caution">
    <text evidence="2">The sequence shown here is derived from an EMBL/GenBank/DDBJ whole genome shotgun (WGS) entry which is preliminary data.</text>
</comment>
<proteinExistence type="predicted"/>
<feature type="region of interest" description="Disordered" evidence="1">
    <location>
        <begin position="77"/>
        <end position="96"/>
    </location>
</feature>
<accession>A0A845AMW3</accession>
<feature type="region of interest" description="Disordered" evidence="1">
    <location>
        <begin position="19"/>
        <end position="50"/>
    </location>
</feature>
<evidence type="ECO:0000313" key="3">
    <source>
        <dbReference type="EMBL" id="MXP33559.1"/>
    </source>
</evidence>
<sequence length="151" mass="16000">MSIRAGVLATLVLHMPLAAQQSGNPSPTAEQVLEEAKEEYGPPPPDPPKRVECDDPIGNEIVVCAELEEQSQFRVRSSLDEGDDSHLKWEGDPPNVAGPGIFTGKATVSGCIKGVNCPPPPVYYFDITALPEAPEGSDADKIAKGEKKPGP</sequence>
<dbReference type="OrthoDB" id="7391745at2"/>
<keyword evidence="4" id="KW-1185">Reference proteome</keyword>
<evidence type="ECO:0000313" key="4">
    <source>
        <dbReference type="Proteomes" id="UP000446786"/>
    </source>
</evidence>